<dbReference type="Proteomes" id="UP001165422">
    <property type="component" value="Unassembled WGS sequence"/>
</dbReference>
<dbReference type="Gene3D" id="3.30.450.20">
    <property type="entry name" value="PAS domain"/>
    <property type="match status" value="1"/>
</dbReference>
<accession>A0ABS8N9Q9</accession>
<protein>
    <submittedName>
        <fullName evidence="8">Sigma 54-interacting transcriptional regulator</fullName>
    </submittedName>
</protein>
<dbReference type="InterPro" id="IPR000014">
    <property type="entry name" value="PAS"/>
</dbReference>
<sequence length="592" mass="67449">MLRENEKLIKIAVPFMKVLYKFLKDSGFSLYLIDKNGIVLTIIGDKDVIEDEKKMGIVEGADMSERSTGTNAIGVALYEDCAVQISGEEHFITTYYTWTCSADIIHDVKGNVIGCLNLTGRRQLEHPHTLGLVAASVRYVENQLKVEKTQYELFQAHQYMDKVINSINSGIIAVDNNGKIRAINNSACELLYVKKEVVGENIDSILNNWVYIFKELKEGRLYENREIIYSHEDKKQRLNLNVYPIRDRNGAVIGMVAMFRNMNKVYNLVNKYIGKTATYTFDDLIGESDIVLKLIEQSKEVADSPSTVLIQGESGTGKELIAQSIHNGSKRKNYPFVVVNCGAIPENLIESELFGYEEGAFTGARKGGRAGKFELSDGGTLFLDEIGEMPLDMQVNLLRVLQEGCVTRIGGNRCIAVDVRIIAATNKDLKQEVERGNFREDLYYRLSVIPLYVPPLRDRGNDVKILINHFLKVKSLKLKKPIPKINPELYQKILNYNWPGNVRELENCIENIVNMNGNTSFEFKDSDFRETQISCKEENFEYDMYSLDQWDKIAIVDCLHKCNFNITKAAKILKINRSTLYTKIRKFDIKIR</sequence>
<dbReference type="PROSITE" id="PS50045">
    <property type="entry name" value="SIGMA54_INTERACT_4"/>
    <property type="match status" value="1"/>
</dbReference>
<dbReference type="InterPro" id="IPR025944">
    <property type="entry name" value="Sigma_54_int_dom_CS"/>
</dbReference>
<dbReference type="InterPro" id="IPR025662">
    <property type="entry name" value="Sigma_54_int_dom_ATP-bd_1"/>
</dbReference>
<dbReference type="EMBL" id="JAJJPB010000036">
    <property type="protein sequence ID" value="MCC9296556.1"/>
    <property type="molecule type" value="Genomic_DNA"/>
</dbReference>
<dbReference type="Pfam" id="PF02954">
    <property type="entry name" value="HTH_8"/>
    <property type="match status" value="1"/>
</dbReference>
<dbReference type="SUPFAM" id="SSF55785">
    <property type="entry name" value="PYP-like sensor domain (PAS domain)"/>
    <property type="match status" value="1"/>
</dbReference>
<dbReference type="CDD" id="cd00009">
    <property type="entry name" value="AAA"/>
    <property type="match status" value="1"/>
</dbReference>
<dbReference type="PROSITE" id="PS00676">
    <property type="entry name" value="SIGMA54_INTERACT_2"/>
    <property type="match status" value="1"/>
</dbReference>
<dbReference type="SUPFAM" id="SSF52540">
    <property type="entry name" value="P-loop containing nucleoside triphosphate hydrolases"/>
    <property type="match status" value="1"/>
</dbReference>
<dbReference type="SMART" id="SM00091">
    <property type="entry name" value="PAS"/>
    <property type="match status" value="1"/>
</dbReference>
<evidence type="ECO:0000256" key="1">
    <source>
        <dbReference type="ARBA" id="ARBA00022741"/>
    </source>
</evidence>
<dbReference type="Gene3D" id="3.40.50.300">
    <property type="entry name" value="P-loop containing nucleotide triphosphate hydrolases"/>
    <property type="match status" value="1"/>
</dbReference>
<evidence type="ECO:0000259" key="7">
    <source>
        <dbReference type="PROSITE" id="PS50112"/>
    </source>
</evidence>
<keyword evidence="1" id="KW-0547">Nucleotide-binding</keyword>
<dbReference type="InterPro" id="IPR009057">
    <property type="entry name" value="Homeodomain-like_sf"/>
</dbReference>
<dbReference type="Gene3D" id="3.30.450.40">
    <property type="match status" value="1"/>
</dbReference>
<evidence type="ECO:0000313" key="8">
    <source>
        <dbReference type="EMBL" id="MCC9296556.1"/>
    </source>
</evidence>
<comment type="caution">
    <text evidence="8">The sequence shown here is derived from an EMBL/GenBank/DDBJ whole genome shotgun (WGS) entry which is preliminary data.</text>
</comment>
<dbReference type="InterPro" id="IPR002197">
    <property type="entry name" value="HTH_Fis"/>
</dbReference>
<evidence type="ECO:0000256" key="4">
    <source>
        <dbReference type="ARBA" id="ARBA00023125"/>
    </source>
</evidence>
<dbReference type="CDD" id="cd00130">
    <property type="entry name" value="PAS"/>
    <property type="match status" value="1"/>
</dbReference>
<dbReference type="PROSITE" id="PS50112">
    <property type="entry name" value="PAS"/>
    <property type="match status" value="1"/>
</dbReference>
<dbReference type="InterPro" id="IPR002078">
    <property type="entry name" value="Sigma_54_int"/>
</dbReference>
<dbReference type="InterPro" id="IPR035965">
    <property type="entry name" value="PAS-like_dom_sf"/>
</dbReference>
<dbReference type="Pfam" id="PF25601">
    <property type="entry name" value="AAA_lid_14"/>
    <property type="match status" value="1"/>
</dbReference>
<name>A0ABS8N9Q9_9CLOT</name>
<dbReference type="Pfam" id="PF01590">
    <property type="entry name" value="GAF"/>
    <property type="match status" value="1"/>
</dbReference>
<keyword evidence="3" id="KW-0805">Transcription regulation</keyword>
<feature type="domain" description="PAS" evidence="7">
    <location>
        <begin position="156"/>
        <end position="191"/>
    </location>
</feature>
<dbReference type="InterPro" id="IPR029016">
    <property type="entry name" value="GAF-like_dom_sf"/>
</dbReference>
<keyword evidence="4" id="KW-0238">DNA-binding</keyword>
<evidence type="ECO:0000313" key="9">
    <source>
        <dbReference type="Proteomes" id="UP001165422"/>
    </source>
</evidence>
<dbReference type="Pfam" id="PF00158">
    <property type="entry name" value="Sigma54_activat"/>
    <property type="match status" value="1"/>
</dbReference>
<dbReference type="InterPro" id="IPR003018">
    <property type="entry name" value="GAF"/>
</dbReference>
<dbReference type="NCBIfam" id="TIGR00229">
    <property type="entry name" value="sensory_box"/>
    <property type="match status" value="1"/>
</dbReference>
<gene>
    <name evidence="8" type="ORF">LN736_17060</name>
</gene>
<feature type="domain" description="Sigma-54 factor interaction" evidence="6">
    <location>
        <begin position="284"/>
        <end position="514"/>
    </location>
</feature>
<keyword evidence="2" id="KW-0067">ATP-binding</keyword>
<dbReference type="PANTHER" id="PTHR32071">
    <property type="entry name" value="TRANSCRIPTIONAL REGULATORY PROTEIN"/>
    <property type="match status" value="1"/>
</dbReference>
<dbReference type="SUPFAM" id="SSF46689">
    <property type="entry name" value="Homeodomain-like"/>
    <property type="match status" value="1"/>
</dbReference>
<dbReference type="InterPro" id="IPR025943">
    <property type="entry name" value="Sigma_54_int_dom_ATP-bd_2"/>
</dbReference>
<evidence type="ECO:0000259" key="6">
    <source>
        <dbReference type="PROSITE" id="PS50045"/>
    </source>
</evidence>
<dbReference type="PRINTS" id="PR01590">
    <property type="entry name" value="HTHFIS"/>
</dbReference>
<dbReference type="InterPro" id="IPR058031">
    <property type="entry name" value="AAA_lid_NorR"/>
</dbReference>
<dbReference type="PROSITE" id="PS00675">
    <property type="entry name" value="SIGMA54_INTERACT_1"/>
    <property type="match status" value="1"/>
</dbReference>
<dbReference type="PROSITE" id="PS00688">
    <property type="entry name" value="SIGMA54_INTERACT_3"/>
    <property type="match status" value="1"/>
</dbReference>
<keyword evidence="9" id="KW-1185">Reference proteome</keyword>
<evidence type="ECO:0000256" key="3">
    <source>
        <dbReference type="ARBA" id="ARBA00023015"/>
    </source>
</evidence>
<dbReference type="Gene3D" id="1.10.8.60">
    <property type="match status" value="1"/>
</dbReference>
<proteinExistence type="predicted"/>
<dbReference type="Pfam" id="PF13426">
    <property type="entry name" value="PAS_9"/>
    <property type="match status" value="1"/>
</dbReference>
<reference evidence="8" key="1">
    <citation type="submission" date="2021-11" db="EMBL/GenBank/DDBJ databases">
        <authorList>
            <person name="Qingchun L."/>
            <person name="Dong Z."/>
            <person name="Zongwei Q."/>
            <person name="Jia Z."/>
            <person name="Duotao L."/>
        </authorList>
    </citation>
    <scope>NUCLEOTIDE SEQUENCE</scope>
    <source>
        <strain evidence="8">WLY-B-L2</strain>
    </source>
</reference>
<organism evidence="8 9">
    <name type="scientific">Clostridium aromativorans</name>
    <dbReference type="NCBI Taxonomy" id="2836848"/>
    <lineage>
        <taxon>Bacteria</taxon>
        <taxon>Bacillati</taxon>
        <taxon>Bacillota</taxon>
        <taxon>Clostridia</taxon>
        <taxon>Eubacteriales</taxon>
        <taxon>Clostridiaceae</taxon>
        <taxon>Clostridium</taxon>
    </lineage>
</organism>
<dbReference type="InterPro" id="IPR003593">
    <property type="entry name" value="AAA+_ATPase"/>
</dbReference>
<dbReference type="PANTHER" id="PTHR32071:SF57">
    <property type="entry name" value="C4-DICARBOXYLATE TRANSPORT TRANSCRIPTIONAL REGULATORY PROTEIN DCTD"/>
    <property type="match status" value="1"/>
</dbReference>
<dbReference type="Gene3D" id="1.10.10.60">
    <property type="entry name" value="Homeodomain-like"/>
    <property type="match status" value="1"/>
</dbReference>
<keyword evidence="5" id="KW-0804">Transcription</keyword>
<evidence type="ECO:0000256" key="5">
    <source>
        <dbReference type="ARBA" id="ARBA00023163"/>
    </source>
</evidence>
<dbReference type="SMART" id="SM00382">
    <property type="entry name" value="AAA"/>
    <property type="match status" value="1"/>
</dbReference>
<evidence type="ECO:0000256" key="2">
    <source>
        <dbReference type="ARBA" id="ARBA00022840"/>
    </source>
</evidence>
<dbReference type="InterPro" id="IPR027417">
    <property type="entry name" value="P-loop_NTPase"/>
</dbReference>